<dbReference type="GO" id="GO:0052656">
    <property type="term" value="F:L-isoleucine-2-oxoglutarate transaminase activity"/>
    <property type="evidence" value="ECO:0007669"/>
    <property type="project" value="RHEA"/>
</dbReference>
<evidence type="ECO:0000256" key="10">
    <source>
        <dbReference type="RuleBase" id="RU004516"/>
    </source>
</evidence>
<accession>A0A166BR65</accession>
<evidence type="ECO:0000313" key="12">
    <source>
        <dbReference type="EMBL" id="KZW03350.1"/>
    </source>
</evidence>
<evidence type="ECO:0000256" key="2">
    <source>
        <dbReference type="ARBA" id="ARBA00009320"/>
    </source>
</evidence>
<protein>
    <recommendedName>
        <fullName evidence="11">Branched-chain-amino-acid aminotransferase</fullName>
        <ecNumber evidence="11">2.6.1.42</ecNumber>
    </recommendedName>
</protein>
<comment type="catalytic activity">
    <reaction evidence="11">
        <text>L-valine + 2-oxoglutarate = 3-methyl-2-oxobutanoate + L-glutamate</text>
        <dbReference type="Rhea" id="RHEA:24813"/>
        <dbReference type="ChEBI" id="CHEBI:11851"/>
        <dbReference type="ChEBI" id="CHEBI:16810"/>
        <dbReference type="ChEBI" id="CHEBI:29985"/>
        <dbReference type="ChEBI" id="CHEBI:57762"/>
        <dbReference type="EC" id="2.6.1.42"/>
    </reaction>
</comment>
<dbReference type="Gene3D" id="3.20.10.10">
    <property type="entry name" value="D-amino Acid Aminotransferase, subunit A, domain 2"/>
    <property type="match status" value="1"/>
</dbReference>
<evidence type="ECO:0000256" key="11">
    <source>
        <dbReference type="RuleBase" id="RU004517"/>
    </source>
</evidence>
<dbReference type="PANTHER" id="PTHR11825:SF44">
    <property type="entry name" value="BRANCHED-CHAIN-AMINO-ACID AMINOTRANSFERASE"/>
    <property type="match status" value="1"/>
</dbReference>
<evidence type="ECO:0000256" key="8">
    <source>
        <dbReference type="PIRSR" id="PIRSR006468-1"/>
    </source>
</evidence>
<dbReference type="GO" id="GO:0005739">
    <property type="term" value="C:mitochondrion"/>
    <property type="evidence" value="ECO:0007669"/>
    <property type="project" value="TreeGrafter"/>
</dbReference>
<evidence type="ECO:0000256" key="4">
    <source>
        <dbReference type="ARBA" id="ARBA00022605"/>
    </source>
</evidence>
<dbReference type="Proteomes" id="UP000077266">
    <property type="component" value="Unassembled WGS sequence"/>
</dbReference>
<keyword evidence="4 11" id="KW-0028">Amino-acid biosynthesis</keyword>
<dbReference type="CDD" id="cd01557">
    <property type="entry name" value="BCAT_beta_family"/>
    <property type="match status" value="1"/>
</dbReference>
<dbReference type="InterPro" id="IPR033939">
    <property type="entry name" value="BCAT_family"/>
</dbReference>
<dbReference type="InParanoid" id="A0A166BR65"/>
<keyword evidence="3 11" id="KW-0032">Aminotransferase</keyword>
<evidence type="ECO:0000256" key="1">
    <source>
        <dbReference type="ARBA" id="ARBA00001933"/>
    </source>
</evidence>
<dbReference type="GO" id="GO:0052654">
    <property type="term" value="F:L-leucine-2-oxoglutarate transaminase activity"/>
    <property type="evidence" value="ECO:0007669"/>
    <property type="project" value="RHEA"/>
</dbReference>
<comment type="catalytic activity">
    <reaction evidence="11">
        <text>L-isoleucine + 2-oxoglutarate = (S)-3-methyl-2-oxopentanoate + L-glutamate</text>
        <dbReference type="Rhea" id="RHEA:24801"/>
        <dbReference type="ChEBI" id="CHEBI:16810"/>
        <dbReference type="ChEBI" id="CHEBI:29985"/>
        <dbReference type="ChEBI" id="CHEBI:35146"/>
        <dbReference type="ChEBI" id="CHEBI:58045"/>
        <dbReference type="EC" id="2.6.1.42"/>
    </reaction>
</comment>
<sequence length="380" mass="41247">MASSQWSDLDPSKVTITPATTLKPLPKPEDLDNAWGKVFTDHMLLCEHDPVAGWGAPRIVPYGPLSLDPASACFQYAPTAFEGTKAFLSPSGTPRLFRPDMNMARLARSCARVALPPFDGAALLELIKIMVSLERRWIPAGKGYSLYVRPTMMGTRVGLGVAASETALLYIILCPTGKYFPKDRTTTSLLASNDTIRSWPGGTGGHKLALNYSPCFAPQRIAASKGYEQNLWLLGDDQHVTEAGQMNFFAVFKKPDGVLEVTTNPLDGTILPGVTRDSVLKLVEAESKSLLPGTVLRAVERTITIKELVESSELVEMFGAGTAAVIAPISRVGYDGKDVLREEGVVSRALWKRITEIQMGEVEHPWSVQCETTVPGLSIS</sequence>
<dbReference type="PANTHER" id="PTHR11825">
    <property type="entry name" value="SUBGROUP IIII AMINOTRANSFERASE"/>
    <property type="match status" value="1"/>
</dbReference>
<dbReference type="GO" id="GO:0052655">
    <property type="term" value="F:L-valine-2-oxoglutarate transaminase activity"/>
    <property type="evidence" value="ECO:0007669"/>
    <property type="project" value="RHEA"/>
</dbReference>
<dbReference type="GO" id="GO:0009099">
    <property type="term" value="P:L-valine biosynthetic process"/>
    <property type="evidence" value="ECO:0007669"/>
    <property type="project" value="TreeGrafter"/>
</dbReference>
<keyword evidence="7 11" id="KW-0100">Branched-chain amino acid biosynthesis</keyword>
<dbReference type="SUPFAM" id="SSF56752">
    <property type="entry name" value="D-aminoacid aminotransferase-like PLP-dependent enzymes"/>
    <property type="match status" value="1"/>
</dbReference>
<dbReference type="AlphaFoldDB" id="A0A166BR65"/>
<comment type="similarity">
    <text evidence="2 9">Belongs to the class-IV pyridoxal-phosphate-dependent aminotransferase family.</text>
</comment>
<evidence type="ECO:0000256" key="7">
    <source>
        <dbReference type="ARBA" id="ARBA00023304"/>
    </source>
</evidence>
<keyword evidence="13" id="KW-1185">Reference proteome</keyword>
<feature type="modified residue" description="N6-(pyridoxal phosphate)lysine" evidence="8">
    <location>
        <position position="207"/>
    </location>
</feature>
<dbReference type="InterPro" id="IPR005786">
    <property type="entry name" value="B_amino_transII"/>
</dbReference>
<dbReference type="InterPro" id="IPR043131">
    <property type="entry name" value="BCAT-like_N"/>
</dbReference>
<proteinExistence type="inferred from homology"/>
<dbReference type="Pfam" id="PF01063">
    <property type="entry name" value="Aminotran_4"/>
    <property type="match status" value="1"/>
</dbReference>
<dbReference type="STRING" id="1314781.A0A166BR65"/>
<keyword evidence="6 10" id="KW-0663">Pyridoxal phosphate</keyword>
<dbReference type="Gene3D" id="3.30.470.10">
    <property type="match status" value="1"/>
</dbReference>
<dbReference type="EC" id="2.6.1.42" evidence="11"/>
<dbReference type="InterPro" id="IPR001544">
    <property type="entry name" value="Aminotrans_IV"/>
</dbReference>
<evidence type="ECO:0000256" key="3">
    <source>
        <dbReference type="ARBA" id="ARBA00022576"/>
    </source>
</evidence>
<dbReference type="OrthoDB" id="1732691at2759"/>
<evidence type="ECO:0000256" key="9">
    <source>
        <dbReference type="RuleBase" id="RU004106"/>
    </source>
</evidence>
<gene>
    <name evidence="12" type="ORF">EXIGLDRAFT_828704</name>
</gene>
<evidence type="ECO:0000256" key="6">
    <source>
        <dbReference type="ARBA" id="ARBA00022898"/>
    </source>
</evidence>
<dbReference type="InterPro" id="IPR018300">
    <property type="entry name" value="Aminotrans_IV_CS"/>
</dbReference>
<keyword evidence="5 11" id="KW-0808">Transferase</keyword>
<organism evidence="12 13">
    <name type="scientific">Exidia glandulosa HHB12029</name>
    <dbReference type="NCBI Taxonomy" id="1314781"/>
    <lineage>
        <taxon>Eukaryota</taxon>
        <taxon>Fungi</taxon>
        <taxon>Dikarya</taxon>
        <taxon>Basidiomycota</taxon>
        <taxon>Agaricomycotina</taxon>
        <taxon>Agaricomycetes</taxon>
        <taxon>Auriculariales</taxon>
        <taxon>Exidiaceae</taxon>
        <taxon>Exidia</taxon>
    </lineage>
</organism>
<comment type="catalytic activity">
    <reaction evidence="11">
        <text>L-leucine + 2-oxoglutarate = 4-methyl-2-oxopentanoate + L-glutamate</text>
        <dbReference type="Rhea" id="RHEA:18321"/>
        <dbReference type="ChEBI" id="CHEBI:16810"/>
        <dbReference type="ChEBI" id="CHEBI:17865"/>
        <dbReference type="ChEBI" id="CHEBI:29985"/>
        <dbReference type="ChEBI" id="CHEBI:57427"/>
        <dbReference type="EC" id="2.6.1.42"/>
    </reaction>
</comment>
<reference evidence="12 13" key="1">
    <citation type="journal article" date="2016" name="Mol. Biol. Evol.">
        <title>Comparative Genomics of Early-Diverging Mushroom-Forming Fungi Provides Insights into the Origins of Lignocellulose Decay Capabilities.</title>
        <authorList>
            <person name="Nagy L.G."/>
            <person name="Riley R."/>
            <person name="Tritt A."/>
            <person name="Adam C."/>
            <person name="Daum C."/>
            <person name="Floudas D."/>
            <person name="Sun H."/>
            <person name="Yadav J.S."/>
            <person name="Pangilinan J."/>
            <person name="Larsson K.H."/>
            <person name="Matsuura K."/>
            <person name="Barry K."/>
            <person name="Labutti K."/>
            <person name="Kuo R."/>
            <person name="Ohm R.A."/>
            <person name="Bhattacharya S.S."/>
            <person name="Shirouzu T."/>
            <person name="Yoshinaga Y."/>
            <person name="Martin F.M."/>
            <person name="Grigoriev I.V."/>
            <person name="Hibbett D.S."/>
        </authorList>
    </citation>
    <scope>NUCLEOTIDE SEQUENCE [LARGE SCALE GENOMIC DNA]</scope>
    <source>
        <strain evidence="12 13">HHB12029</strain>
    </source>
</reference>
<dbReference type="PIRSF" id="PIRSF006468">
    <property type="entry name" value="BCAT1"/>
    <property type="match status" value="1"/>
</dbReference>
<evidence type="ECO:0000256" key="5">
    <source>
        <dbReference type="ARBA" id="ARBA00022679"/>
    </source>
</evidence>
<evidence type="ECO:0000313" key="13">
    <source>
        <dbReference type="Proteomes" id="UP000077266"/>
    </source>
</evidence>
<dbReference type="PROSITE" id="PS00770">
    <property type="entry name" value="AA_TRANSFER_CLASS_4"/>
    <property type="match status" value="1"/>
</dbReference>
<name>A0A166BR65_EXIGL</name>
<dbReference type="EMBL" id="KV425884">
    <property type="protein sequence ID" value="KZW03350.1"/>
    <property type="molecule type" value="Genomic_DNA"/>
</dbReference>
<dbReference type="GO" id="GO:0009098">
    <property type="term" value="P:L-leucine biosynthetic process"/>
    <property type="evidence" value="ECO:0007669"/>
    <property type="project" value="TreeGrafter"/>
</dbReference>
<dbReference type="InterPro" id="IPR043132">
    <property type="entry name" value="BCAT-like_C"/>
</dbReference>
<dbReference type="InterPro" id="IPR036038">
    <property type="entry name" value="Aminotransferase-like"/>
</dbReference>
<comment type="cofactor">
    <cofactor evidence="1 10">
        <name>pyridoxal 5'-phosphate</name>
        <dbReference type="ChEBI" id="CHEBI:597326"/>
    </cofactor>
</comment>